<dbReference type="Gene3D" id="1.10.10.10">
    <property type="entry name" value="Winged helix-like DNA-binding domain superfamily/Winged helix DNA-binding domain"/>
    <property type="match status" value="1"/>
</dbReference>
<dbReference type="InterPro" id="IPR036390">
    <property type="entry name" value="WH_DNA-bd_sf"/>
</dbReference>
<accession>A0A0F9NLS8</accession>
<protein>
    <submittedName>
        <fullName evidence="1">Uncharacterized protein</fullName>
    </submittedName>
</protein>
<evidence type="ECO:0000313" key="1">
    <source>
        <dbReference type="EMBL" id="KKN20470.1"/>
    </source>
</evidence>
<name>A0A0F9NLS8_9ZZZZ</name>
<organism evidence="1">
    <name type="scientific">marine sediment metagenome</name>
    <dbReference type="NCBI Taxonomy" id="412755"/>
    <lineage>
        <taxon>unclassified sequences</taxon>
        <taxon>metagenomes</taxon>
        <taxon>ecological metagenomes</taxon>
    </lineage>
</organism>
<proteinExistence type="predicted"/>
<dbReference type="AlphaFoldDB" id="A0A0F9NLS8"/>
<sequence>MPEPKYRQEGEDHIFHWRQHMLTVTVSNVRMTGLGPKGEVDIWTETMGHLHEAGLLLTSTSGKTGLAKAMERRVNSIDWSDVVETIAWKSHAAFKEGEPLEVLLPERRPESGRFAIHPLFPEGQPSLLFGDGKTGKSLIALGCCLAMALGQPLAGMKAGLHHPAFLDWEWEKAEHADRLLRLGQGNGFDDCALTYRRCSAPLQDQAQSLKRKLDQAKIDYLVLDSLGLACGGDPNKPEIALAFFGAVRYLNRPCIIIHHVTKEPGAKKPFGSAYIRNSARTGWRVSRGAEGEAGTLNLALTHEWTNTGQLQAAIGLRLTFDESAYTTMIERTEAKPVLRSAGEMNKKQQVLSVIEEHPGMEAWEIAAQLDDVKENIAQHLTQLKKQGRLHHDETTHKYYARTNRAEGQ</sequence>
<dbReference type="SUPFAM" id="SSF52540">
    <property type="entry name" value="P-loop containing nucleoside triphosphate hydrolases"/>
    <property type="match status" value="1"/>
</dbReference>
<gene>
    <name evidence="1" type="ORF">LCGC14_0935510</name>
</gene>
<dbReference type="Pfam" id="PF13481">
    <property type="entry name" value="AAA_25"/>
    <property type="match status" value="1"/>
</dbReference>
<reference evidence="1" key="1">
    <citation type="journal article" date="2015" name="Nature">
        <title>Complex archaea that bridge the gap between prokaryotes and eukaryotes.</title>
        <authorList>
            <person name="Spang A."/>
            <person name="Saw J.H."/>
            <person name="Jorgensen S.L."/>
            <person name="Zaremba-Niedzwiedzka K."/>
            <person name="Martijn J."/>
            <person name="Lind A.E."/>
            <person name="van Eijk R."/>
            <person name="Schleper C."/>
            <person name="Guy L."/>
            <person name="Ettema T.J."/>
        </authorList>
    </citation>
    <scope>NUCLEOTIDE SEQUENCE</scope>
</reference>
<dbReference type="InterPro" id="IPR027417">
    <property type="entry name" value="P-loop_NTPase"/>
</dbReference>
<dbReference type="EMBL" id="LAZR01003240">
    <property type="protein sequence ID" value="KKN20470.1"/>
    <property type="molecule type" value="Genomic_DNA"/>
</dbReference>
<comment type="caution">
    <text evidence="1">The sequence shown here is derived from an EMBL/GenBank/DDBJ whole genome shotgun (WGS) entry which is preliminary data.</text>
</comment>
<dbReference type="InterPro" id="IPR036388">
    <property type="entry name" value="WH-like_DNA-bd_sf"/>
</dbReference>
<dbReference type="Gene3D" id="3.40.50.300">
    <property type="entry name" value="P-loop containing nucleotide triphosphate hydrolases"/>
    <property type="match status" value="1"/>
</dbReference>
<dbReference type="SUPFAM" id="SSF46785">
    <property type="entry name" value="Winged helix' DNA-binding domain"/>
    <property type="match status" value="1"/>
</dbReference>